<keyword evidence="1" id="KW-1133">Transmembrane helix</keyword>
<evidence type="ECO:0000313" key="3">
    <source>
        <dbReference type="WBParaSite" id="Pan_g16346.t1"/>
    </source>
</evidence>
<keyword evidence="1" id="KW-0472">Membrane</keyword>
<reference evidence="2" key="1">
    <citation type="journal article" date="2013" name="Genetics">
        <title>The draft genome and transcriptome of Panagrellus redivivus are shaped by the harsh demands of a free-living lifestyle.</title>
        <authorList>
            <person name="Srinivasan J."/>
            <person name="Dillman A.R."/>
            <person name="Macchietto M.G."/>
            <person name="Heikkinen L."/>
            <person name="Lakso M."/>
            <person name="Fracchia K.M."/>
            <person name="Antoshechkin I."/>
            <person name="Mortazavi A."/>
            <person name="Wong G."/>
            <person name="Sternberg P.W."/>
        </authorList>
    </citation>
    <scope>NUCLEOTIDE SEQUENCE [LARGE SCALE GENOMIC DNA]</scope>
    <source>
        <strain evidence="2">MT8872</strain>
    </source>
</reference>
<name>A0A7E4V5H3_PANRE</name>
<accession>A0A7E4V5H3</accession>
<dbReference type="AlphaFoldDB" id="A0A7E4V5H3"/>
<protein>
    <submittedName>
        <fullName evidence="3">Secreted protein</fullName>
    </submittedName>
</protein>
<reference evidence="3" key="2">
    <citation type="submission" date="2020-10" db="UniProtKB">
        <authorList>
            <consortium name="WormBaseParasite"/>
        </authorList>
    </citation>
    <scope>IDENTIFICATION</scope>
</reference>
<evidence type="ECO:0000313" key="2">
    <source>
        <dbReference type="Proteomes" id="UP000492821"/>
    </source>
</evidence>
<evidence type="ECO:0000256" key="1">
    <source>
        <dbReference type="SAM" id="Phobius"/>
    </source>
</evidence>
<sequence length="81" mass="9336">MPIQAYFQLRHDSTIIHAVFGLHFCALIACFDFLTPFSSTFDVFCSNAIELSPVRTIVFRVSARKKSLMLFHLTCRPLKRL</sequence>
<dbReference type="WBParaSite" id="Pan_g16346.t1">
    <property type="protein sequence ID" value="Pan_g16346.t1"/>
    <property type="gene ID" value="Pan_g16346"/>
</dbReference>
<keyword evidence="1" id="KW-0812">Transmembrane</keyword>
<dbReference type="Proteomes" id="UP000492821">
    <property type="component" value="Unassembled WGS sequence"/>
</dbReference>
<organism evidence="2 3">
    <name type="scientific">Panagrellus redivivus</name>
    <name type="common">Microworm</name>
    <dbReference type="NCBI Taxonomy" id="6233"/>
    <lineage>
        <taxon>Eukaryota</taxon>
        <taxon>Metazoa</taxon>
        <taxon>Ecdysozoa</taxon>
        <taxon>Nematoda</taxon>
        <taxon>Chromadorea</taxon>
        <taxon>Rhabditida</taxon>
        <taxon>Tylenchina</taxon>
        <taxon>Panagrolaimomorpha</taxon>
        <taxon>Panagrolaimoidea</taxon>
        <taxon>Panagrolaimidae</taxon>
        <taxon>Panagrellus</taxon>
    </lineage>
</organism>
<feature type="transmembrane region" description="Helical" evidence="1">
    <location>
        <begin position="15"/>
        <end position="34"/>
    </location>
</feature>
<proteinExistence type="predicted"/>
<keyword evidence="2" id="KW-1185">Reference proteome</keyword>